<feature type="binding site" evidence="10">
    <location>
        <position position="236"/>
    </location>
    <ligand>
        <name>Mg(2+)</name>
        <dbReference type="ChEBI" id="CHEBI:18420"/>
    </ligand>
</feature>
<dbReference type="FunFam" id="3.30.1360.120:FF:000003">
    <property type="entry name" value="tRNA modification GTPase MnmE"/>
    <property type="match status" value="1"/>
</dbReference>
<dbReference type="InterPro" id="IPR005225">
    <property type="entry name" value="Small_GTP-bd"/>
</dbReference>
<dbReference type="GO" id="GO:0030488">
    <property type="term" value="P:tRNA methylation"/>
    <property type="evidence" value="ECO:0007669"/>
    <property type="project" value="TreeGrafter"/>
</dbReference>
<dbReference type="InterPro" id="IPR006073">
    <property type="entry name" value="GTP-bd"/>
</dbReference>
<evidence type="ECO:0000259" key="12">
    <source>
        <dbReference type="PROSITE" id="PS51709"/>
    </source>
</evidence>
<evidence type="ECO:0000313" key="13">
    <source>
        <dbReference type="EMBL" id="SEF98176.1"/>
    </source>
</evidence>
<feature type="binding site" evidence="10">
    <location>
        <begin position="276"/>
        <end position="279"/>
    </location>
    <ligand>
        <name>GTP</name>
        <dbReference type="ChEBI" id="CHEBI:37565"/>
    </ligand>
</feature>
<feature type="domain" description="TrmE-type G" evidence="12">
    <location>
        <begin position="222"/>
        <end position="379"/>
    </location>
</feature>
<gene>
    <name evidence="10" type="primary">mnmE</name>
    <name evidence="10" type="synonym">trmE</name>
    <name evidence="13" type="ORF">SAMN05660865_01461</name>
</gene>
<dbReference type="GO" id="GO:0002098">
    <property type="term" value="P:tRNA wobble uridine modification"/>
    <property type="evidence" value="ECO:0007669"/>
    <property type="project" value="TreeGrafter"/>
</dbReference>
<dbReference type="Gene3D" id="3.40.50.300">
    <property type="entry name" value="P-loop containing nucleotide triphosphate hydrolases"/>
    <property type="match status" value="1"/>
</dbReference>
<evidence type="ECO:0000256" key="11">
    <source>
        <dbReference type="RuleBase" id="RU003313"/>
    </source>
</evidence>
<keyword evidence="7 10" id="KW-0460">Magnesium</keyword>
<dbReference type="EMBL" id="FNUK01000019">
    <property type="protein sequence ID" value="SEF98176.1"/>
    <property type="molecule type" value="Genomic_DNA"/>
</dbReference>
<dbReference type="InterPro" id="IPR031168">
    <property type="entry name" value="G_TrmE"/>
</dbReference>
<dbReference type="Pfam" id="PF10396">
    <property type="entry name" value="TrmE_N"/>
    <property type="match status" value="1"/>
</dbReference>
<dbReference type="InterPro" id="IPR027368">
    <property type="entry name" value="MnmE_dom2"/>
</dbReference>
<dbReference type="FunFam" id="3.40.50.300:FF:000494">
    <property type="entry name" value="tRNA modification GTPase MnmE"/>
    <property type="match status" value="1"/>
</dbReference>
<dbReference type="InterPro" id="IPR027417">
    <property type="entry name" value="P-loop_NTPase"/>
</dbReference>
<keyword evidence="8 10" id="KW-0630">Potassium</keyword>
<comment type="similarity">
    <text evidence="1 10 11">Belongs to the TRAFAC class TrmE-Era-EngA-EngB-Septin-like GTPase superfamily. TrmE GTPase family.</text>
</comment>
<feature type="binding site" evidence="10">
    <location>
        <position position="251"/>
    </location>
    <ligand>
        <name>K(+)</name>
        <dbReference type="ChEBI" id="CHEBI:29103"/>
    </ligand>
</feature>
<dbReference type="InterPro" id="IPR027266">
    <property type="entry name" value="TrmE/GcvT-like"/>
</dbReference>
<evidence type="ECO:0000256" key="3">
    <source>
        <dbReference type="ARBA" id="ARBA00022694"/>
    </source>
</evidence>
<evidence type="ECO:0000256" key="4">
    <source>
        <dbReference type="ARBA" id="ARBA00022723"/>
    </source>
</evidence>
<organism evidence="13 14">
    <name type="scientific">Caloramator fervidus</name>
    <dbReference type="NCBI Taxonomy" id="29344"/>
    <lineage>
        <taxon>Bacteria</taxon>
        <taxon>Bacillati</taxon>
        <taxon>Bacillota</taxon>
        <taxon>Clostridia</taxon>
        <taxon>Eubacteriales</taxon>
        <taxon>Clostridiaceae</taxon>
        <taxon>Caloramator</taxon>
    </lineage>
</organism>
<dbReference type="CDD" id="cd14858">
    <property type="entry name" value="TrmE_N"/>
    <property type="match status" value="1"/>
</dbReference>
<dbReference type="Gene3D" id="1.20.120.430">
    <property type="entry name" value="tRNA modification GTPase MnmE domain 2"/>
    <property type="match status" value="1"/>
</dbReference>
<evidence type="ECO:0000256" key="10">
    <source>
        <dbReference type="HAMAP-Rule" id="MF_00379"/>
    </source>
</evidence>
<dbReference type="NCBIfam" id="NF003661">
    <property type="entry name" value="PRK05291.1-3"/>
    <property type="match status" value="1"/>
</dbReference>
<feature type="binding site" evidence="10">
    <location>
        <position position="256"/>
    </location>
    <ligand>
        <name>K(+)</name>
        <dbReference type="ChEBI" id="CHEBI:29103"/>
    </ligand>
</feature>
<dbReference type="OrthoDB" id="9805918at2"/>
<evidence type="ECO:0000313" key="14">
    <source>
        <dbReference type="Proteomes" id="UP000242850"/>
    </source>
</evidence>
<evidence type="ECO:0000256" key="9">
    <source>
        <dbReference type="ARBA" id="ARBA00023134"/>
    </source>
</evidence>
<evidence type="ECO:0000256" key="5">
    <source>
        <dbReference type="ARBA" id="ARBA00022741"/>
    </source>
</evidence>
<feature type="binding site" evidence="10">
    <location>
        <position position="253"/>
    </location>
    <ligand>
        <name>K(+)</name>
        <dbReference type="ChEBI" id="CHEBI:29103"/>
    </ligand>
</feature>
<reference evidence="14" key="1">
    <citation type="submission" date="2016-10" db="EMBL/GenBank/DDBJ databases">
        <authorList>
            <person name="Varghese N."/>
            <person name="Submissions S."/>
        </authorList>
    </citation>
    <scope>NUCLEOTIDE SEQUENCE [LARGE SCALE GENOMIC DNA]</scope>
    <source>
        <strain evidence="14">DSM 5463</strain>
    </source>
</reference>
<feature type="binding site" evidence="10">
    <location>
        <position position="22"/>
    </location>
    <ligand>
        <name>(6S)-5-formyl-5,6,7,8-tetrahydrofolate</name>
        <dbReference type="ChEBI" id="CHEBI:57457"/>
    </ligand>
</feature>
<keyword evidence="5 10" id="KW-0547">Nucleotide-binding</keyword>
<name>A0A1H5WFX4_9CLOT</name>
<evidence type="ECO:0000256" key="2">
    <source>
        <dbReference type="ARBA" id="ARBA00022490"/>
    </source>
</evidence>
<feature type="binding site" evidence="10">
    <location>
        <position position="232"/>
    </location>
    <ligand>
        <name>K(+)</name>
        <dbReference type="ChEBI" id="CHEBI:29103"/>
    </ligand>
</feature>
<accession>A0A1H5WFX4</accession>
<dbReference type="Gene3D" id="3.30.1360.120">
    <property type="entry name" value="Probable tRNA modification gtpase trme, domain 1"/>
    <property type="match status" value="1"/>
</dbReference>
<feature type="binding site" evidence="10">
    <location>
        <begin position="232"/>
        <end position="237"/>
    </location>
    <ligand>
        <name>GTP</name>
        <dbReference type="ChEBI" id="CHEBI:37565"/>
    </ligand>
</feature>
<comment type="caution">
    <text evidence="10">Lacks conserved residue(s) required for the propagation of feature annotation.</text>
</comment>
<feature type="binding site" evidence="10">
    <location>
        <position position="87"/>
    </location>
    <ligand>
        <name>(6S)-5-formyl-5,6,7,8-tetrahydrofolate</name>
        <dbReference type="ChEBI" id="CHEBI:57457"/>
    </ligand>
</feature>
<dbReference type="PANTHER" id="PTHR42714:SF2">
    <property type="entry name" value="TRNA MODIFICATION GTPASE GTPBP3, MITOCHONDRIAL"/>
    <property type="match status" value="1"/>
</dbReference>
<comment type="subcellular location">
    <subcellularLocation>
        <location evidence="10">Cytoplasm</location>
    </subcellularLocation>
</comment>
<feature type="binding site" evidence="10">
    <location>
        <position position="126"/>
    </location>
    <ligand>
        <name>(6S)-5-formyl-5,6,7,8-tetrahydrofolate</name>
        <dbReference type="ChEBI" id="CHEBI:57457"/>
    </ligand>
</feature>
<dbReference type="AlphaFoldDB" id="A0A1H5WFX4"/>
<evidence type="ECO:0000256" key="1">
    <source>
        <dbReference type="ARBA" id="ARBA00011043"/>
    </source>
</evidence>
<feature type="binding site" evidence="10">
    <location>
        <position position="257"/>
    </location>
    <ligand>
        <name>Mg(2+)</name>
        <dbReference type="ChEBI" id="CHEBI:18420"/>
    </ligand>
</feature>
<proteinExistence type="inferred from homology"/>
<dbReference type="InterPro" id="IPR004520">
    <property type="entry name" value="GTPase_MnmE"/>
</dbReference>
<dbReference type="GO" id="GO:0042802">
    <property type="term" value="F:identical protein binding"/>
    <property type="evidence" value="ECO:0007669"/>
    <property type="project" value="UniProtKB-ARBA"/>
</dbReference>
<evidence type="ECO:0000256" key="6">
    <source>
        <dbReference type="ARBA" id="ARBA00022801"/>
    </source>
</evidence>
<dbReference type="InterPro" id="IPR025867">
    <property type="entry name" value="MnmE_helical"/>
</dbReference>
<keyword evidence="3 10" id="KW-0819">tRNA processing</keyword>
<dbReference type="GO" id="GO:0046872">
    <property type="term" value="F:metal ion binding"/>
    <property type="evidence" value="ECO:0007669"/>
    <property type="project" value="UniProtKB-KW"/>
</dbReference>
<dbReference type="Pfam" id="PF12631">
    <property type="entry name" value="MnmE_helical"/>
    <property type="match status" value="1"/>
</dbReference>
<dbReference type="Pfam" id="PF01926">
    <property type="entry name" value="MMR_HSR1"/>
    <property type="match status" value="1"/>
</dbReference>
<feature type="binding site" evidence="10">
    <location>
        <begin position="251"/>
        <end position="257"/>
    </location>
    <ligand>
        <name>GTP</name>
        <dbReference type="ChEBI" id="CHEBI:37565"/>
    </ligand>
</feature>
<dbReference type="SUPFAM" id="SSF116878">
    <property type="entry name" value="TrmE connector domain"/>
    <property type="match status" value="1"/>
</dbReference>
<dbReference type="GO" id="GO:0005829">
    <property type="term" value="C:cytosol"/>
    <property type="evidence" value="ECO:0007669"/>
    <property type="project" value="TreeGrafter"/>
</dbReference>
<evidence type="ECO:0000256" key="7">
    <source>
        <dbReference type="ARBA" id="ARBA00022842"/>
    </source>
</evidence>
<evidence type="ECO:0000256" key="8">
    <source>
        <dbReference type="ARBA" id="ARBA00022958"/>
    </source>
</evidence>
<dbReference type="Proteomes" id="UP000242850">
    <property type="component" value="Unassembled WGS sequence"/>
</dbReference>
<comment type="cofactor">
    <cofactor evidence="10">
        <name>K(+)</name>
        <dbReference type="ChEBI" id="CHEBI:29103"/>
    </cofactor>
    <text evidence="10">Binds 1 potassium ion per subunit.</text>
</comment>
<dbReference type="EC" id="3.6.-.-" evidence="10"/>
<dbReference type="RefSeq" id="WP_103896402.1">
    <property type="nucleotide sequence ID" value="NZ_FNUK01000019.1"/>
</dbReference>
<dbReference type="NCBIfam" id="TIGR00231">
    <property type="entry name" value="small_GTP"/>
    <property type="match status" value="1"/>
</dbReference>
<keyword evidence="9 10" id="KW-0342">GTP-binding</keyword>
<dbReference type="HAMAP" id="MF_00379">
    <property type="entry name" value="GTPase_MnmE"/>
    <property type="match status" value="1"/>
</dbReference>
<dbReference type="PROSITE" id="PS51709">
    <property type="entry name" value="G_TRME"/>
    <property type="match status" value="1"/>
</dbReference>
<feature type="binding site" evidence="10">
    <location>
        <position position="458"/>
    </location>
    <ligand>
        <name>(6S)-5-formyl-5,6,7,8-tetrahydrofolate</name>
        <dbReference type="ChEBI" id="CHEBI:57457"/>
    </ligand>
</feature>
<keyword evidence="2 10" id="KW-0963">Cytoplasm</keyword>
<dbReference type="NCBIfam" id="TIGR00450">
    <property type="entry name" value="mnmE_trmE_thdF"/>
    <property type="match status" value="1"/>
</dbReference>
<dbReference type="GO" id="GO:0005525">
    <property type="term" value="F:GTP binding"/>
    <property type="evidence" value="ECO:0007669"/>
    <property type="project" value="UniProtKB-UniRule"/>
</dbReference>
<keyword evidence="6 10" id="KW-0378">Hydrolase</keyword>
<keyword evidence="4 10" id="KW-0479">Metal-binding</keyword>
<dbReference type="GO" id="GO:0003924">
    <property type="term" value="F:GTPase activity"/>
    <property type="evidence" value="ECO:0007669"/>
    <property type="project" value="UniProtKB-UniRule"/>
</dbReference>
<dbReference type="SUPFAM" id="SSF52540">
    <property type="entry name" value="P-loop containing nucleoside triphosphate hydrolases"/>
    <property type="match status" value="1"/>
</dbReference>
<dbReference type="InterPro" id="IPR018948">
    <property type="entry name" value="GTP-bd_TrmE_N"/>
</dbReference>
<protein>
    <recommendedName>
        <fullName evidence="10">tRNA modification GTPase MnmE</fullName>
        <ecNumber evidence="10">3.6.-.-</ecNumber>
    </recommendedName>
</protein>
<dbReference type="PANTHER" id="PTHR42714">
    <property type="entry name" value="TRNA MODIFICATION GTPASE GTPBP3"/>
    <property type="match status" value="1"/>
</dbReference>
<keyword evidence="14" id="KW-1185">Reference proteome</keyword>
<dbReference type="CDD" id="cd04164">
    <property type="entry name" value="trmE"/>
    <property type="match status" value="1"/>
</dbReference>
<comment type="subunit">
    <text evidence="10">Homodimer. Heterotetramer of two MnmE and two MnmG subunits.</text>
</comment>
<comment type="function">
    <text evidence="10">Exhibits a very high intrinsic GTPase hydrolysis rate. Involved in the addition of a carboxymethylaminomethyl (cmnm) group at the wobble position (U34) of certain tRNAs, forming tRNA-cmnm(5)s(2)U34.</text>
</comment>
<sequence length="458" mass="50744">MLNDTIAAISTAIGEGGIGIVRLSGDKSLEIASKIFKSAKGKDVKNMKSYTMLYGYVIDPDTDEIVDEVILSYMKAPYTYTREDIVEINCHGGVLAVRKVLSLVLKNGARLAEPGEFTKRAFLNGRIDLSQAEAVIDLIRAKTDDSLNLAVNQLKGKLSEKIKHLMDKLLGSLAHIEATVDFPEDEVDELVVNKLLDDLNYVYNEIDYLIKNAESGKIFRDGLKTTIVGKPNVGKSSLLNAFLQEKRAIVTDIPGTTRDVIEEYINIDGIPVILVDTAGIRETEDIVENIGVEKSKEYIQNADLIIFMMDGSRPLEKEDEDIMDLIEGKNVIAVVNKIDLPIKIDMDYINKRFKNVVKASVKDEHGVEEIKKAIADLVFKGKVSSKNDILVTNVRHKDALIKANESILKGIQTIKSNLPLDLASIELKEAYLKLGEITGNTVAEDIIDRIFCDFCIGK</sequence>